<evidence type="ECO:0000313" key="1">
    <source>
        <dbReference type="EMBL" id="KAK6317978.1"/>
    </source>
</evidence>
<feature type="non-terminal residue" evidence="1">
    <location>
        <position position="247"/>
    </location>
</feature>
<gene>
    <name evidence="1" type="ORF">J4Q44_G00112690</name>
</gene>
<organism evidence="1 2">
    <name type="scientific">Coregonus suidteri</name>
    <dbReference type="NCBI Taxonomy" id="861788"/>
    <lineage>
        <taxon>Eukaryota</taxon>
        <taxon>Metazoa</taxon>
        <taxon>Chordata</taxon>
        <taxon>Craniata</taxon>
        <taxon>Vertebrata</taxon>
        <taxon>Euteleostomi</taxon>
        <taxon>Actinopterygii</taxon>
        <taxon>Neopterygii</taxon>
        <taxon>Teleostei</taxon>
        <taxon>Protacanthopterygii</taxon>
        <taxon>Salmoniformes</taxon>
        <taxon>Salmonidae</taxon>
        <taxon>Coregoninae</taxon>
        <taxon>Coregonus</taxon>
    </lineage>
</organism>
<comment type="caution">
    <text evidence="1">The sequence shown here is derived from an EMBL/GenBank/DDBJ whole genome shotgun (WGS) entry which is preliminary data.</text>
</comment>
<accession>A0AAN8LVN7</accession>
<proteinExistence type="predicted"/>
<reference evidence="1 2" key="1">
    <citation type="submission" date="2021-04" db="EMBL/GenBank/DDBJ databases">
        <authorList>
            <person name="De Guttry C."/>
            <person name="Zahm M."/>
            <person name="Klopp C."/>
            <person name="Cabau C."/>
            <person name="Louis A."/>
            <person name="Berthelot C."/>
            <person name="Parey E."/>
            <person name="Roest Crollius H."/>
            <person name="Montfort J."/>
            <person name="Robinson-Rechavi M."/>
            <person name="Bucao C."/>
            <person name="Bouchez O."/>
            <person name="Gislard M."/>
            <person name="Lluch J."/>
            <person name="Milhes M."/>
            <person name="Lampietro C."/>
            <person name="Lopez Roques C."/>
            <person name="Donnadieu C."/>
            <person name="Braasch I."/>
            <person name="Desvignes T."/>
            <person name="Postlethwait J."/>
            <person name="Bobe J."/>
            <person name="Wedekind C."/>
            <person name="Guiguen Y."/>
        </authorList>
    </citation>
    <scope>NUCLEOTIDE SEQUENCE [LARGE SCALE GENOMIC DNA]</scope>
    <source>
        <strain evidence="1">Cs_M1</strain>
        <tissue evidence="1">Blood</tissue>
    </source>
</reference>
<dbReference type="Proteomes" id="UP001356427">
    <property type="component" value="Unassembled WGS sequence"/>
</dbReference>
<protein>
    <submittedName>
        <fullName evidence="1">Uncharacterized protein</fullName>
    </submittedName>
</protein>
<sequence>MSHRPSVFFPGKVQVTFRRGALGYLLQVPSDAAKKIKDNPSMQDKSAPLKEEVVRKNAISVVLQRGGDVSDKAEVLGEYILQFGKYRGKSFRWLLENDVGYTMYLIKNLEKEKEAGHFSTEGSSKISLQSFLEYAMSFKDIEELSKFESHKTNSPAVTSDCDTLVGFGNRAKSTWGEIWESRADGYAFFIMSRKCGTGSKMHKLQQYLLMKKESLPSTVTSPASTATPYSQGMSKVNTNHLKNIACG</sequence>
<dbReference type="EMBL" id="JAGTTL010000009">
    <property type="protein sequence ID" value="KAK6317978.1"/>
    <property type="molecule type" value="Genomic_DNA"/>
</dbReference>
<dbReference type="AlphaFoldDB" id="A0AAN8LVN7"/>
<name>A0AAN8LVN7_9TELE</name>
<keyword evidence="2" id="KW-1185">Reference proteome</keyword>
<evidence type="ECO:0000313" key="2">
    <source>
        <dbReference type="Proteomes" id="UP001356427"/>
    </source>
</evidence>